<feature type="transmembrane region" description="Helical" evidence="1">
    <location>
        <begin position="46"/>
        <end position="67"/>
    </location>
</feature>
<keyword evidence="3" id="KW-1185">Reference proteome</keyword>
<protein>
    <submittedName>
        <fullName evidence="2">Uncharacterized membrane protein YoaK (UPF0700 family)</fullName>
    </submittedName>
</protein>
<dbReference type="PANTHER" id="PTHR37314:SF4">
    <property type="entry name" value="UPF0700 TRANSMEMBRANE PROTEIN YOAK"/>
    <property type="match status" value="1"/>
</dbReference>
<dbReference type="Proteomes" id="UP001296993">
    <property type="component" value="Unassembled WGS sequence"/>
</dbReference>
<dbReference type="Pfam" id="PF06912">
    <property type="entry name" value="DUF1275"/>
    <property type="match status" value="1"/>
</dbReference>
<comment type="caution">
    <text evidence="2">The sequence shown here is derived from an EMBL/GenBank/DDBJ whole genome shotgun (WGS) entry which is preliminary data.</text>
</comment>
<dbReference type="InterPro" id="IPR010699">
    <property type="entry name" value="DUF1275"/>
</dbReference>
<name>A0ABS4XHN4_9MICC</name>
<feature type="transmembrane region" description="Helical" evidence="1">
    <location>
        <begin position="107"/>
        <end position="126"/>
    </location>
</feature>
<feature type="transmembrane region" description="Helical" evidence="1">
    <location>
        <begin position="79"/>
        <end position="101"/>
    </location>
</feature>
<reference evidence="2 3" key="1">
    <citation type="submission" date="2021-03" db="EMBL/GenBank/DDBJ databases">
        <title>Sequencing the genomes of 1000 actinobacteria strains.</title>
        <authorList>
            <person name="Klenk H.-P."/>
        </authorList>
    </citation>
    <scope>NUCLEOTIDE SEQUENCE [LARGE SCALE GENOMIC DNA]</scope>
    <source>
        <strain evidence="2 3">DSM 15797</strain>
    </source>
</reference>
<gene>
    <name evidence="2" type="ORF">JOF47_003498</name>
</gene>
<organism evidence="2 3">
    <name type="scientific">Paeniglutamicibacter kerguelensis</name>
    <dbReference type="NCBI Taxonomy" id="254788"/>
    <lineage>
        <taxon>Bacteria</taxon>
        <taxon>Bacillati</taxon>
        <taxon>Actinomycetota</taxon>
        <taxon>Actinomycetes</taxon>
        <taxon>Micrococcales</taxon>
        <taxon>Micrococcaceae</taxon>
        <taxon>Paeniglutamicibacter</taxon>
    </lineage>
</organism>
<feature type="transmembrane region" description="Helical" evidence="1">
    <location>
        <begin position="160"/>
        <end position="180"/>
    </location>
</feature>
<keyword evidence="1" id="KW-1133">Transmembrane helix</keyword>
<keyword evidence="1" id="KW-0472">Membrane</keyword>
<evidence type="ECO:0000313" key="3">
    <source>
        <dbReference type="Proteomes" id="UP001296993"/>
    </source>
</evidence>
<dbReference type="RefSeq" id="WP_245356412.1">
    <property type="nucleotide sequence ID" value="NZ_JAGIOF010000001.1"/>
</dbReference>
<proteinExistence type="predicted"/>
<dbReference type="EMBL" id="JAGIOF010000001">
    <property type="protein sequence ID" value="MBP2387987.1"/>
    <property type="molecule type" value="Genomic_DNA"/>
</dbReference>
<feature type="transmembrane region" description="Helical" evidence="1">
    <location>
        <begin position="186"/>
        <end position="203"/>
    </location>
</feature>
<evidence type="ECO:0000256" key="1">
    <source>
        <dbReference type="SAM" id="Phobius"/>
    </source>
</evidence>
<sequence>MLSLTFSTGIVDAVGYLGLDRVFTGNMTGNVVILGMALSGTTDLPVVGPAIALVLYFLGAVVGGRLLRGHREGWTSATTIVFGLVSAMLLACSIFTLVVPLGAIPHSAVALAAVLGFVMGAQAAAARQVKIADVTTVVVTSTITGLAADSWFGARLKQDWVKRLMAVLLILLGALCGAVLLPHGMWIPILVSACLSLAVTIVGEKRRRVERDLTA</sequence>
<evidence type="ECO:0000313" key="2">
    <source>
        <dbReference type="EMBL" id="MBP2387987.1"/>
    </source>
</evidence>
<accession>A0ABS4XHN4</accession>
<keyword evidence="1" id="KW-0812">Transmembrane</keyword>
<dbReference type="PANTHER" id="PTHR37314">
    <property type="entry name" value="SLR0142 PROTEIN"/>
    <property type="match status" value="1"/>
</dbReference>